<evidence type="ECO:0000256" key="3">
    <source>
        <dbReference type="ARBA" id="ARBA00022722"/>
    </source>
</evidence>
<evidence type="ECO:0000313" key="8">
    <source>
        <dbReference type="EMBL" id="NOL52467.1"/>
    </source>
</evidence>
<dbReference type="HAMAP" id="MF_00337">
    <property type="entry name" value="Exonuc_7_S"/>
    <property type="match status" value="1"/>
</dbReference>
<protein>
    <recommendedName>
        <fullName evidence="6">Exodeoxyribonuclease 7 small subunit</fullName>
        <ecNumber evidence="6">3.1.11.6</ecNumber>
    </recommendedName>
    <alternativeName>
        <fullName evidence="6">Exodeoxyribonuclease VII small subunit</fullName>
        <shortName evidence="6">Exonuclease VII small subunit</shortName>
    </alternativeName>
</protein>
<keyword evidence="4 6" id="KW-0378">Hydrolase</keyword>
<dbReference type="InterPro" id="IPR037004">
    <property type="entry name" value="Exonuc_VII_ssu_sf"/>
</dbReference>
<comment type="similarity">
    <text evidence="1 6">Belongs to the XseB family.</text>
</comment>
<reference evidence="8 9" key="1">
    <citation type="submission" date="2020-05" db="EMBL/GenBank/DDBJ databases">
        <authorList>
            <person name="Niu N."/>
        </authorList>
    </citation>
    <scope>NUCLEOTIDE SEQUENCE [LARGE SCALE GENOMIC DNA]</scope>
    <source>
        <strain evidence="8 9">3340-03</strain>
    </source>
</reference>
<accession>A0A849PC55</accession>
<dbReference type="PANTHER" id="PTHR34137:SF1">
    <property type="entry name" value="EXODEOXYRIBONUCLEASE 7 SMALL SUBUNIT"/>
    <property type="match status" value="1"/>
</dbReference>
<dbReference type="PIRSF" id="PIRSF006488">
    <property type="entry name" value="Exonuc_VII_S"/>
    <property type="match status" value="1"/>
</dbReference>
<comment type="subcellular location">
    <subcellularLocation>
        <location evidence="6">Cytoplasm</location>
    </subcellularLocation>
</comment>
<evidence type="ECO:0000256" key="7">
    <source>
        <dbReference type="SAM" id="Coils"/>
    </source>
</evidence>
<dbReference type="AlphaFoldDB" id="A0A849PC55"/>
<dbReference type="GO" id="GO:0009318">
    <property type="term" value="C:exodeoxyribonuclease VII complex"/>
    <property type="evidence" value="ECO:0007669"/>
    <property type="project" value="UniProtKB-UniRule"/>
</dbReference>
<dbReference type="InterPro" id="IPR003761">
    <property type="entry name" value="Exonuc_VII_S"/>
</dbReference>
<dbReference type="SUPFAM" id="SSF116842">
    <property type="entry name" value="XseB-like"/>
    <property type="match status" value="1"/>
</dbReference>
<dbReference type="NCBIfam" id="NF002140">
    <property type="entry name" value="PRK00977.1-4"/>
    <property type="match status" value="1"/>
</dbReference>
<gene>
    <name evidence="6" type="primary">xseB</name>
    <name evidence="8" type="ORF">HKX39_09850</name>
</gene>
<keyword evidence="3 6" id="KW-0540">Nuclease</keyword>
<keyword evidence="7" id="KW-0175">Coiled coil</keyword>
<name>A0A849PC55_9BURK</name>
<sequence length="92" mass="10276">MAKASVKLPVSFEEALEELERIVQSMEDDVLSLEESLKAYERGVLLTKVCQEKLDAANQQIQVLQNNLLQPLEKVAGEDSDEEVDIDDGVPF</sequence>
<comment type="catalytic activity">
    <reaction evidence="6">
        <text>Exonucleolytic cleavage in either 5'- to 3'- or 3'- to 5'-direction to yield nucleoside 5'-phosphates.</text>
        <dbReference type="EC" id="3.1.11.6"/>
    </reaction>
</comment>
<evidence type="ECO:0000256" key="2">
    <source>
        <dbReference type="ARBA" id="ARBA00022490"/>
    </source>
</evidence>
<dbReference type="Proteomes" id="UP000537862">
    <property type="component" value="Unassembled WGS sequence"/>
</dbReference>
<dbReference type="Pfam" id="PF02609">
    <property type="entry name" value="Exonuc_VII_S"/>
    <property type="match status" value="1"/>
</dbReference>
<comment type="caution">
    <text evidence="8">The sequence shown here is derived from an EMBL/GenBank/DDBJ whole genome shotgun (WGS) entry which is preliminary data.</text>
</comment>
<feature type="coiled-coil region" evidence="7">
    <location>
        <begin position="16"/>
        <end position="67"/>
    </location>
</feature>
<comment type="subunit">
    <text evidence="6">Heterooligomer composed of large and small subunits.</text>
</comment>
<evidence type="ECO:0000256" key="4">
    <source>
        <dbReference type="ARBA" id="ARBA00022801"/>
    </source>
</evidence>
<dbReference type="EMBL" id="JABGBN010000009">
    <property type="protein sequence ID" value="NOL52467.1"/>
    <property type="molecule type" value="Genomic_DNA"/>
</dbReference>
<keyword evidence="9" id="KW-1185">Reference proteome</keyword>
<organism evidence="8 9">
    <name type="scientific">Pelistega suis</name>
    <dbReference type="NCBI Taxonomy" id="1631957"/>
    <lineage>
        <taxon>Bacteria</taxon>
        <taxon>Pseudomonadati</taxon>
        <taxon>Pseudomonadota</taxon>
        <taxon>Betaproteobacteria</taxon>
        <taxon>Burkholderiales</taxon>
        <taxon>Alcaligenaceae</taxon>
        <taxon>Pelistega</taxon>
    </lineage>
</organism>
<evidence type="ECO:0000256" key="6">
    <source>
        <dbReference type="HAMAP-Rule" id="MF_00337"/>
    </source>
</evidence>
<keyword evidence="5 6" id="KW-0269">Exonuclease</keyword>
<evidence type="ECO:0000256" key="1">
    <source>
        <dbReference type="ARBA" id="ARBA00009998"/>
    </source>
</evidence>
<dbReference type="RefSeq" id="WP_171681152.1">
    <property type="nucleotide sequence ID" value="NZ_JABGBN010000009.1"/>
</dbReference>
<dbReference type="EC" id="3.1.11.6" evidence="6"/>
<comment type="function">
    <text evidence="6">Bidirectionally degrades single-stranded DNA into large acid-insoluble oligonucleotides, which are then degraded further into small acid-soluble oligonucleotides.</text>
</comment>
<evidence type="ECO:0000313" key="9">
    <source>
        <dbReference type="Proteomes" id="UP000537862"/>
    </source>
</evidence>
<evidence type="ECO:0000256" key="5">
    <source>
        <dbReference type="ARBA" id="ARBA00022839"/>
    </source>
</evidence>
<dbReference type="Gene3D" id="1.10.287.1040">
    <property type="entry name" value="Exonuclease VII, small subunit"/>
    <property type="match status" value="1"/>
</dbReference>
<proteinExistence type="inferred from homology"/>
<dbReference type="GO" id="GO:0008855">
    <property type="term" value="F:exodeoxyribonuclease VII activity"/>
    <property type="evidence" value="ECO:0007669"/>
    <property type="project" value="UniProtKB-UniRule"/>
</dbReference>
<dbReference type="GO" id="GO:0005829">
    <property type="term" value="C:cytosol"/>
    <property type="evidence" value="ECO:0007669"/>
    <property type="project" value="TreeGrafter"/>
</dbReference>
<dbReference type="GO" id="GO:0006308">
    <property type="term" value="P:DNA catabolic process"/>
    <property type="evidence" value="ECO:0007669"/>
    <property type="project" value="UniProtKB-UniRule"/>
</dbReference>
<keyword evidence="2 6" id="KW-0963">Cytoplasm</keyword>
<dbReference type="NCBIfam" id="TIGR01280">
    <property type="entry name" value="xseB"/>
    <property type="match status" value="1"/>
</dbReference>
<dbReference type="PANTHER" id="PTHR34137">
    <property type="entry name" value="EXODEOXYRIBONUCLEASE 7 SMALL SUBUNIT"/>
    <property type="match status" value="1"/>
</dbReference>